<dbReference type="Gene3D" id="1.10.10.10">
    <property type="entry name" value="Winged helix-like DNA-binding domain superfamily/Winged helix DNA-binding domain"/>
    <property type="match status" value="1"/>
</dbReference>
<dbReference type="SUPFAM" id="SSF46785">
    <property type="entry name" value="Winged helix' DNA-binding domain"/>
    <property type="match status" value="1"/>
</dbReference>
<evidence type="ECO:0000256" key="2">
    <source>
        <dbReference type="ARBA" id="ARBA00023015"/>
    </source>
</evidence>
<dbReference type="PANTHER" id="PTHR30537">
    <property type="entry name" value="HTH-TYPE TRANSCRIPTIONAL REGULATOR"/>
    <property type="match status" value="1"/>
</dbReference>
<dbReference type="InterPro" id="IPR005119">
    <property type="entry name" value="LysR_subst-bd"/>
</dbReference>
<dbReference type="InterPro" id="IPR000847">
    <property type="entry name" value="LysR_HTH_N"/>
</dbReference>
<keyword evidence="4" id="KW-0804">Transcription</keyword>
<dbReference type="InterPro" id="IPR058163">
    <property type="entry name" value="LysR-type_TF_proteobact-type"/>
</dbReference>
<dbReference type="InterPro" id="IPR036390">
    <property type="entry name" value="WH_DNA-bd_sf"/>
</dbReference>
<reference evidence="6 7" key="1">
    <citation type="submission" date="2016-06" db="EMBL/GenBank/DDBJ databases">
        <authorList>
            <person name="Kjaerup R.B."/>
            <person name="Dalgaard T.S."/>
            <person name="Juul-Madsen H.R."/>
        </authorList>
    </citation>
    <scope>NUCLEOTIDE SEQUENCE [LARGE SCALE GENOMIC DNA]</scope>
    <source>
        <strain evidence="6 7">GCSL-Mp3</strain>
    </source>
</reference>
<dbReference type="GO" id="GO:0006351">
    <property type="term" value="P:DNA-templated transcription"/>
    <property type="evidence" value="ECO:0007669"/>
    <property type="project" value="TreeGrafter"/>
</dbReference>
<organism evidence="6 7">
    <name type="scientific">Morganella psychrotolerans</name>
    <dbReference type="NCBI Taxonomy" id="368603"/>
    <lineage>
        <taxon>Bacteria</taxon>
        <taxon>Pseudomonadati</taxon>
        <taxon>Pseudomonadota</taxon>
        <taxon>Gammaproteobacteria</taxon>
        <taxon>Enterobacterales</taxon>
        <taxon>Morganellaceae</taxon>
        <taxon>Morganella</taxon>
    </lineage>
</organism>
<evidence type="ECO:0000313" key="7">
    <source>
        <dbReference type="Proteomes" id="UP000092247"/>
    </source>
</evidence>
<accession>A0A1B8HAE8</accession>
<evidence type="ECO:0000313" key="6">
    <source>
        <dbReference type="EMBL" id="OBU06055.1"/>
    </source>
</evidence>
<keyword evidence="3" id="KW-0238">DNA-binding</keyword>
<dbReference type="SUPFAM" id="SSF53850">
    <property type="entry name" value="Periplasmic binding protein-like II"/>
    <property type="match status" value="1"/>
</dbReference>
<gene>
    <name evidence="6" type="ORF">AYY17_06990</name>
</gene>
<dbReference type="Pfam" id="PF00126">
    <property type="entry name" value="HTH_1"/>
    <property type="match status" value="1"/>
</dbReference>
<dbReference type="STRING" id="368603.AYY16_11325"/>
<dbReference type="GO" id="GO:0003700">
    <property type="term" value="F:DNA-binding transcription factor activity"/>
    <property type="evidence" value="ECO:0007669"/>
    <property type="project" value="InterPro"/>
</dbReference>
<dbReference type="CDD" id="cd08422">
    <property type="entry name" value="PBP2_CrgA_like"/>
    <property type="match status" value="1"/>
</dbReference>
<name>A0A1B8HAE8_9GAMM</name>
<dbReference type="PANTHER" id="PTHR30537:SF35">
    <property type="entry name" value="TRANSCRIPTIONAL REGULATORY PROTEIN"/>
    <property type="match status" value="1"/>
</dbReference>
<comment type="similarity">
    <text evidence="1">Belongs to the LysR transcriptional regulatory family.</text>
</comment>
<dbReference type="FunFam" id="3.40.190.290:FF:000001">
    <property type="entry name" value="Transcriptional regulator, LysR family"/>
    <property type="match status" value="1"/>
</dbReference>
<dbReference type="Pfam" id="PF03466">
    <property type="entry name" value="LysR_substrate"/>
    <property type="match status" value="1"/>
</dbReference>
<dbReference type="EMBL" id="LZEX01000023">
    <property type="protein sequence ID" value="OBU06055.1"/>
    <property type="molecule type" value="Genomic_DNA"/>
</dbReference>
<keyword evidence="2" id="KW-0805">Transcription regulation</keyword>
<dbReference type="PROSITE" id="PS50931">
    <property type="entry name" value="HTH_LYSR"/>
    <property type="match status" value="1"/>
</dbReference>
<evidence type="ECO:0000259" key="5">
    <source>
        <dbReference type="PROSITE" id="PS50931"/>
    </source>
</evidence>
<comment type="caution">
    <text evidence="6">The sequence shown here is derived from an EMBL/GenBank/DDBJ whole genome shotgun (WGS) entry which is preliminary data.</text>
</comment>
<proteinExistence type="inferred from homology"/>
<dbReference type="RefSeq" id="WP_067424421.1">
    <property type="nucleotide sequence ID" value="NZ_LZEX01000023.1"/>
</dbReference>
<feature type="domain" description="HTH lysR-type" evidence="5">
    <location>
        <begin position="1"/>
        <end position="59"/>
    </location>
</feature>
<protein>
    <submittedName>
        <fullName evidence="6">LysR family transcriptional regulator</fullName>
    </submittedName>
</protein>
<evidence type="ECO:0000256" key="4">
    <source>
        <dbReference type="ARBA" id="ARBA00023163"/>
    </source>
</evidence>
<evidence type="ECO:0000256" key="1">
    <source>
        <dbReference type="ARBA" id="ARBA00009437"/>
    </source>
</evidence>
<evidence type="ECO:0000256" key="3">
    <source>
        <dbReference type="ARBA" id="ARBA00023125"/>
    </source>
</evidence>
<dbReference type="Gene3D" id="3.40.190.290">
    <property type="match status" value="1"/>
</dbReference>
<sequence>MDRITAAQVFIAITEQRSMSKAAESLDMSRAMVTRYLAEMENWAGVRLLNRTTRSLTLTSAGENVLIQSRDLLNLAAAIAQPVVTEDDAVHGLVRITCAQSLAMVALSKAIVQFRARYPAIAVDVQVTNKAVSLVEERIDLAVRITNNLEPNLIARPLSRCDSVVCAAPAYLEKYGYPQYPAALSEFTCLTYNFYGRSLWLFERDEDVISVPVGGALSANESTFLLEATLNGEGIALQPYCSVYEHLKSGRLVRLFPEYRLPSLGIYGIYTSRERMARPLRLLLDFLVEWFGHSPDWLPYLLDEETNL</sequence>
<dbReference type="GO" id="GO:0043565">
    <property type="term" value="F:sequence-specific DNA binding"/>
    <property type="evidence" value="ECO:0007669"/>
    <property type="project" value="TreeGrafter"/>
</dbReference>
<dbReference type="Proteomes" id="UP000092247">
    <property type="component" value="Unassembled WGS sequence"/>
</dbReference>
<dbReference type="AlphaFoldDB" id="A0A1B8HAE8"/>
<dbReference type="InterPro" id="IPR036388">
    <property type="entry name" value="WH-like_DNA-bd_sf"/>
</dbReference>